<dbReference type="Proteomes" id="UP000008810">
    <property type="component" value="Chromosome 3"/>
</dbReference>
<reference evidence="1 2" key="1">
    <citation type="journal article" date="2010" name="Nature">
        <title>Genome sequencing and analysis of the model grass Brachypodium distachyon.</title>
        <authorList>
            <consortium name="International Brachypodium Initiative"/>
        </authorList>
    </citation>
    <scope>NUCLEOTIDE SEQUENCE [LARGE SCALE GENOMIC DNA]</scope>
    <source>
        <strain evidence="1 2">Bd21</strain>
    </source>
</reference>
<protein>
    <submittedName>
        <fullName evidence="1 2">Uncharacterized protein</fullName>
    </submittedName>
</protein>
<evidence type="ECO:0000313" key="3">
    <source>
        <dbReference type="Proteomes" id="UP000008810"/>
    </source>
</evidence>
<evidence type="ECO:0000313" key="1">
    <source>
        <dbReference type="EMBL" id="PNT68698.1"/>
    </source>
</evidence>
<reference evidence="2" key="3">
    <citation type="submission" date="2018-08" db="UniProtKB">
        <authorList>
            <consortium name="EnsemblPlants"/>
        </authorList>
    </citation>
    <scope>IDENTIFICATION</scope>
    <source>
        <strain evidence="2">cv. Bd21</strain>
    </source>
</reference>
<gene>
    <name evidence="1" type="ORF">BRADI_3g44373v3</name>
</gene>
<dbReference type="InParanoid" id="A0A2K2D356"/>
<accession>A0A2K2D356</accession>
<reference evidence="1" key="2">
    <citation type="submission" date="2017-06" db="EMBL/GenBank/DDBJ databases">
        <title>WGS assembly of Brachypodium distachyon.</title>
        <authorList>
            <consortium name="The International Brachypodium Initiative"/>
            <person name="Lucas S."/>
            <person name="Harmon-Smith M."/>
            <person name="Lail K."/>
            <person name="Tice H."/>
            <person name="Grimwood J."/>
            <person name="Bruce D."/>
            <person name="Barry K."/>
            <person name="Shu S."/>
            <person name="Lindquist E."/>
            <person name="Wang M."/>
            <person name="Pitluck S."/>
            <person name="Vogel J.P."/>
            <person name="Garvin D.F."/>
            <person name="Mockler T.C."/>
            <person name="Schmutz J."/>
            <person name="Rokhsar D."/>
            <person name="Bevan M.W."/>
        </authorList>
    </citation>
    <scope>NUCLEOTIDE SEQUENCE</scope>
    <source>
        <strain evidence="1">Bd21</strain>
    </source>
</reference>
<dbReference type="AlphaFoldDB" id="A0A2K2D356"/>
<name>A0A2K2D356_BRADI</name>
<sequence length="56" mass="6300">MRISLPRFTAPYIPGKFVAWRLWSHCPLARHTESCWGRPCVGRVLADTNADGGCEL</sequence>
<dbReference type="EnsemblPlants" id="PNT68698">
    <property type="protein sequence ID" value="PNT68698"/>
    <property type="gene ID" value="BRADI_3g44373v3"/>
</dbReference>
<organism evidence="1">
    <name type="scientific">Brachypodium distachyon</name>
    <name type="common">Purple false brome</name>
    <name type="synonym">Trachynia distachya</name>
    <dbReference type="NCBI Taxonomy" id="15368"/>
    <lineage>
        <taxon>Eukaryota</taxon>
        <taxon>Viridiplantae</taxon>
        <taxon>Streptophyta</taxon>
        <taxon>Embryophyta</taxon>
        <taxon>Tracheophyta</taxon>
        <taxon>Spermatophyta</taxon>
        <taxon>Magnoliopsida</taxon>
        <taxon>Liliopsida</taxon>
        <taxon>Poales</taxon>
        <taxon>Poaceae</taxon>
        <taxon>BOP clade</taxon>
        <taxon>Pooideae</taxon>
        <taxon>Stipodae</taxon>
        <taxon>Brachypodieae</taxon>
        <taxon>Brachypodium</taxon>
    </lineage>
</organism>
<proteinExistence type="predicted"/>
<dbReference type="EMBL" id="CM000882">
    <property type="protein sequence ID" value="PNT68698.1"/>
    <property type="molecule type" value="Genomic_DNA"/>
</dbReference>
<keyword evidence="3" id="KW-1185">Reference proteome</keyword>
<dbReference type="Gramene" id="PNT68698">
    <property type="protein sequence ID" value="PNT68698"/>
    <property type="gene ID" value="BRADI_3g44373v3"/>
</dbReference>
<evidence type="ECO:0000313" key="2">
    <source>
        <dbReference type="EnsemblPlants" id="PNT68698"/>
    </source>
</evidence>